<reference evidence="3 4" key="1">
    <citation type="submission" date="2020-07" db="EMBL/GenBank/DDBJ databases">
        <title>Spirosoma foliorum sp. nov., isolated from the leaves on the Nejang mountain Korea, Republic of.</title>
        <authorList>
            <person name="Ho H."/>
            <person name="Lee Y.-J."/>
            <person name="Nurcahyanto D.-A."/>
            <person name="Kim S.-G."/>
        </authorList>
    </citation>
    <scope>NUCLEOTIDE SEQUENCE [LARGE SCALE GENOMIC DNA]</scope>
    <source>
        <strain evidence="3 4">PL0136</strain>
    </source>
</reference>
<evidence type="ECO:0000313" key="4">
    <source>
        <dbReference type="Proteomes" id="UP000515369"/>
    </source>
</evidence>
<gene>
    <name evidence="3" type="ORF">H3H32_21470</name>
</gene>
<dbReference type="Proteomes" id="UP000515369">
    <property type="component" value="Chromosome"/>
</dbReference>
<evidence type="ECO:0000259" key="2">
    <source>
        <dbReference type="Pfam" id="PF25838"/>
    </source>
</evidence>
<feature type="domain" description="D-apionate lactonase N-terminal" evidence="1">
    <location>
        <begin position="7"/>
        <end position="231"/>
    </location>
</feature>
<dbReference type="InterPro" id="IPR058787">
    <property type="entry name" value="ApnL_M"/>
</dbReference>
<dbReference type="AlphaFoldDB" id="A0A7G5GNX1"/>
<proteinExistence type="predicted"/>
<organism evidence="3 4">
    <name type="scientific">Spirosoma foliorum</name>
    <dbReference type="NCBI Taxonomy" id="2710596"/>
    <lineage>
        <taxon>Bacteria</taxon>
        <taxon>Pseudomonadati</taxon>
        <taxon>Bacteroidota</taxon>
        <taxon>Cytophagia</taxon>
        <taxon>Cytophagales</taxon>
        <taxon>Cytophagaceae</taxon>
        <taxon>Spirosoma</taxon>
    </lineage>
</organism>
<sequence length="613" mass="68368">MTTTQQPYGADTTLPPLTELQMGPMTVCYENGSFRYFRWGGHEILRMIYFAIRDQNWATWTPIISDEQWTIEPNGFRLSYTCQYESDGTTAFVWKVVAEGNATGEFSITIDGIAHQTFLKNRAGFCILHPIQGTAGQPCELIHADGSLELAQFPEAISPANPFKQLAGMRWLQAGGQWFKLEMTGDIFETEDQRNWSDASFKTFCTPQDRPFPVTLHAGESVYQRIHFRPEQPLPPLAESGPEAIFIRVEEDQRTDLPALGLGASTEIPVLSESVVRTLQGYAFNHYRVDVTPGQPSWIPDFLQEVATGQRLGWPLLVALHLSTNHVAELRAFLDVVSRPQMILAELLLLSTEGSVTDADMLAVALETVRAELPQTRVGAGTNYYFVDLNRNRISTVGLDFISYTAQPQVHAFDNRTIVENLGGLADTVRTAKSFSESASVYVSPITICHRLNPDARDPADRFLSNAQKTDPRHPTRWASGWTVGSIKQLAETGAKAATYYQTAGYQGILSEEAHLYPIAVVFAQVLEFQGGQVIRTHASKPLSCSTLLLIHGDRRRWLVANHTDQPLPVQLPEPIREGYRITSVPSTKVPLELSDSQRLLMEPFGVWILDCT</sequence>
<feature type="domain" description="D-apionate lactonase TIM barrel" evidence="2">
    <location>
        <begin position="261"/>
        <end position="530"/>
    </location>
</feature>
<accession>A0A7G5GNX1</accession>
<name>A0A7G5GNX1_9BACT</name>
<evidence type="ECO:0000313" key="3">
    <source>
        <dbReference type="EMBL" id="QMW00563.1"/>
    </source>
</evidence>
<dbReference type="KEGG" id="sfol:H3H32_21470"/>
<keyword evidence="4" id="KW-1185">Reference proteome</keyword>
<dbReference type="EMBL" id="CP059732">
    <property type="protein sequence ID" value="QMW00563.1"/>
    <property type="molecule type" value="Genomic_DNA"/>
</dbReference>
<dbReference type="Pfam" id="PF25838">
    <property type="entry name" value="Apionate_lact_M"/>
    <property type="match status" value="1"/>
</dbReference>
<evidence type="ECO:0000259" key="1">
    <source>
        <dbReference type="Pfam" id="PF25837"/>
    </source>
</evidence>
<protein>
    <submittedName>
        <fullName evidence="3">Uncharacterized protein</fullName>
    </submittedName>
</protein>
<dbReference type="RefSeq" id="WP_182457678.1">
    <property type="nucleotide sequence ID" value="NZ_CP059732.1"/>
</dbReference>
<dbReference type="Pfam" id="PF25837">
    <property type="entry name" value="Apionate_lact_N"/>
    <property type="match status" value="1"/>
</dbReference>
<dbReference type="InterPro" id="IPR058788">
    <property type="entry name" value="ApnL_N"/>
</dbReference>